<proteinExistence type="predicted"/>
<accession>A0A3A4NS42</accession>
<feature type="domain" description="ResB-like" evidence="7">
    <location>
        <begin position="23"/>
        <end position="386"/>
    </location>
</feature>
<dbReference type="PANTHER" id="PTHR31566">
    <property type="entry name" value="CYTOCHROME C BIOGENESIS PROTEIN CCS1, CHLOROPLASTIC"/>
    <property type="match status" value="1"/>
</dbReference>
<gene>
    <name evidence="8" type="ORF">C4520_06385</name>
</gene>
<dbReference type="EMBL" id="QZKU01000046">
    <property type="protein sequence ID" value="RJP23378.1"/>
    <property type="molecule type" value="Genomic_DNA"/>
</dbReference>
<feature type="transmembrane region" description="Helical" evidence="6">
    <location>
        <begin position="173"/>
        <end position="194"/>
    </location>
</feature>
<comment type="subcellular location">
    <subcellularLocation>
        <location evidence="1">Membrane</location>
        <topology evidence="1">Multi-pass membrane protein</topology>
    </subcellularLocation>
</comment>
<feature type="transmembrane region" description="Helical" evidence="6">
    <location>
        <begin position="21"/>
        <end position="43"/>
    </location>
</feature>
<evidence type="ECO:0000256" key="6">
    <source>
        <dbReference type="SAM" id="Phobius"/>
    </source>
</evidence>
<evidence type="ECO:0000313" key="9">
    <source>
        <dbReference type="Proteomes" id="UP000265882"/>
    </source>
</evidence>
<evidence type="ECO:0000256" key="4">
    <source>
        <dbReference type="ARBA" id="ARBA00022989"/>
    </source>
</evidence>
<dbReference type="Pfam" id="PF05140">
    <property type="entry name" value="ResB"/>
    <property type="match status" value="1"/>
</dbReference>
<evidence type="ECO:0000256" key="5">
    <source>
        <dbReference type="ARBA" id="ARBA00023136"/>
    </source>
</evidence>
<evidence type="ECO:0000256" key="2">
    <source>
        <dbReference type="ARBA" id="ARBA00022692"/>
    </source>
</evidence>
<dbReference type="GO" id="GO:0016020">
    <property type="term" value="C:membrane"/>
    <property type="evidence" value="ECO:0007669"/>
    <property type="project" value="UniProtKB-SubCell"/>
</dbReference>
<dbReference type="InterPro" id="IPR023494">
    <property type="entry name" value="Cyt_c_bgen_Ccs1/CcsB/ResB"/>
</dbReference>
<evidence type="ECO:0000259" key="7">
    <source>
        <dbReference type="Pfam" id="PF05140"/>
    </source>
</evidence>
<protein>
    <recommendedName>
        <fullName evidence="7">ResB-like domain-containing protein</fullName>
    </recommendedName>
</protein>
<keyword evidence="4 6" id="KW-1133">Transmembrane helix</keyword>
<evidence type="ECO:0000313" key="8">
    <source>
        <dbReference type="EMBL" id="RJP23378.1"/>
    </source>
</evidence>
<keyword evidence="3" id="KW-0201">Cytochrome c-type biogenesis</keyword>
<keyword evidence="2 6" id="KW-0812">Transmembrane</keyword>
<keyword evidence="5 6" id="KW-0472">Membrane</keyword>
<evidence type="ECO:0000256" key="3">
    <source>
        <dbReference type="ARBA" id="ARBA00022748"/>
    </source>
</evidence>
<feature type="transmembrane region" description="Helical" evidence="6">
    <location>
        <begin position="432"/>
        <end position="450"/>
    </location>
</feature>
<sequence>MREAATKQRNSSGGGFYRTLVSVKTTLVFLGVFAALFFLGTIFPQDPDPAAIERYRESGGKLAGLVAALDLLDIFHSSYFLLLASAFAVHLLLCGIHRLSIIRKRPKYGLFSRDELLQREHSFSISSTDGEAGPDIERMLGAFGFRRMKYYSENANVKRVVAEKGLPFRWLSWTYHLLILITMAGFIVSFLFAFEDYVEVSAGQRKTISLDARTNWRKLADVLGLRSEGRSRRLDIELEDFSTAYVEKPHLEYPKKPGARFASLWGKSPARPHYVLPANSVTPSDWYSTLTVYLDGGPVKQKTIEVNDPLRFGGMTFYQIGYEHAFDLQAGEEILADLTAEEPFSIPQMEGEFLLETPRDGPLQTYAGEKKELRPAARLKYRPPSSTQKRAWSVVAELYPDEPAKAMRTRFVLSNMRESSILSYRYDPGVPILWTAAGLLMLLMGLRIYMPWYQVHCHVDRMNGRTLITVSIRMVGLFARPERLKLRMSDALRK</sequence>
<comment type="caution">
    <text evidence="8">The sequence shown here is derived from an EMBL/GenBank/DDBJ whole genome shotgun (WGS) entry which is preliminary data.</text>
</comment>
<organism evidence="8 9">
    <name type="scientific">Abyssobacteria bacterium (strain SURF_5)</name>
    <dbReference type="NCBI Taxonomy" id="2093360"/>
    <lineage>
        <taxon>Bacteria</taxon>
        <taxon>Pseudomonadati</taxon>
        <taxon>Candidatus Hydrogenedentota</taxon>
        <taxon>Candidatus Abyssobacteria</taxon>
    </lineage>
</organism>
<reference evidence="8 9" key="1">
    <citation type="journal article" date="2017" name="ISME J.">
        <title>Energy and carbon metabolisms in a deep terrestrial subsurface fluid microbial community.</title>
        <authorList>
            <person name="Momper L."/>
            <person name="Jungbluth S.P."/>
            <person name="Lee M.D."/>
            <person name="Amend J.P."/>
        </authorList>
    </citation>
    <scope>NUCLEOTIDE SEQUENCE [LARGE SCALE GENOMIC DNA]</scope>
    <source>
        <strain evidence="8">SURF_5</strain>
    </source>
</reference>
<dbReference type="AlphaFoldDB" id="A0A3A4NS42"/>
<dbReference type="GO" id="GO:0017004">
    <property type="term" value="P:cytochrome complex assembly"/>
    <property type="evidence" value="ECO:0007669"/>
    <property type="project" value="UniProtKB-KW"/>
</dbReference>
<evidence type="ECO:0000256" key="1">
    <source>
        <dbReference type="ARBA" id="ARBA00004141"/>
    </source>
</evidence>
<feature type="transmembrane region" description="Helical" evidence="6">
    <location>
        <begin position="79"/>
        <end position="99"/>
    </location>
</feature>
<name>A0A3A4NS42_ABYX5</name>
<dbReference type="InterPro" id="IPR007816">
    <property type="entry name" value="ResB-like_domain"/>
</dbReference>
<dbReference type="Proteomes" id="UP000265882">
    <property type="component" value="Unassembled WGS sequence"/>
</dbReference>